<reference evidence="2 3" key="1">
    <citation type="submission" date="2019-04" db="EMBL/GenBank/DDBJ databases">
        <title>Kribbella sp. NEAU-THZ 27 nov., a novel actinomycete isolated from soil.</title>
        <authorList>
            <person name="Duan L."/>
        </authorList>
    </citation>
    <scope>NUCLEOTIDE SEQUENCE [LARGE SCALE GENOMIC DNA]</scope>
    <source>
        <strain evidence="3">NEAU-THZ27</strain>
    </source>
</reference>
<evidence type="ECO:0000256" key="1">
    <source>
        <dbReference type="SAM" id="MobiDB-lite"/>
    </source>
</evidence>
<dbReference type="PANTHER" id="PTHR43649">
    <property type="entry name" value="ARABINOSE-BINDING PROTEIN-RELATED"/>
    <property type="match status" value="1"/>
</dbReference>
<dbReference type="SUPFAM" id="SSF53850">
    <property type="entry name" value="Periplasmic binding protein-like II"/>
    <property type="match status" value="1"/>
</dbReference>
<dbReference type="Pfam" id="PF01547">
    <property type="entry name" value="SBP_bac_1"/>
    <property type="match status" value="1"/>
</dbReference>
<sequence>MLDPDPRRVVPGPAELTAAKPLSLRSSICESACATLRNGRLADRHPRRGASMNRFAIRCAAGLSVPFLLVACSSAPSATGDSGSGGQVTITVGDRPTSSDPANRASYDKRVADFEKANPDIKLNPVETLWDPTTFQAQAAGGQLPDVLNVPFTEPQGLIARKQVADLTKVLKDDGLMSQLNPNVLKIAQDQAGNVFAVPTAAYSVGLVYNRELFTKAGLDPDKPPTTWDEVRQDAKQIAQKTGQAGYAQMTTNNTGGWMFTTQSYAFGGSIENEDGSQASFDDAPSKAALQLLHDMKWVDKSMGQAVLYDIDGISKAFAAGKIGMFMSAPDAYRTLVNVNGLKSSAFGIGPMPQQGGDHGTLSGGSVQIVSPNATDAEKTAAIKWIKFNYLNKYVNQDAAVTAAKAGVAGKLPVGTPGLPVVAADQWATYQSWIKPYVNVPLDQFAPYTKVAADQKIIPEPPVKAQEVYAALDPVVQTVLGNAKADIPALLTKAAGTVNAKLGR</sequence>
<name>A0A4U3LJ48_9ACTN</name>
<keyword evidence="3" id="KW-1185">Reference proteome</keyword>
<dbReference type="InterPro" id="IPR006059">
    <property type="entry name" value="SBP"/>
</dbReference>
<dbReference type="EMBL" id="SZPZ01000005">
    <property type="protein sequence ID" value="TKK75422.1"/>
    <property type="molecule type" value="Genomic_DNA"/>
</dbReference>
<dbReference type="Gene3D" id="3.40.190.10">
    <property type="entry name" value="Periplasmic binding protein-like II"/>
    <property type="match status" value="1"/>
</dbReference>
<dbReference type="OrthoDB" id="2644341at2"/>
<evidence type="ECO:0000313" key="3">
    <source>
        <dbReference type="Proteomes" id="UP000305836"/>
    </source>
</evidence>
<protein>
    <submittedName>
        <fullName evidence="2">Extracellular solute-binding protein</fullName>
    </submittedName>
</protein>
<dbReference type="PANTHER" id="PTHR43649:SF16">
    <property type="entry name" value="SUGAR-BINDING LIPOPROTEIN"/>
    <property type="match status" value="1"/>
</dbReference>
<dbReference type="Proteomes" id="UP000305836">
    <property type="component" value="Unassembled WGS sequence"/>
</dbReference>
<organism evidence="2 3">
    <name type="scientific">Kribbella jiaozuonensis</name>
    <dbReference type="NCBI Taxonomy" id="2575441"/>
    <lineage>
        <taxon>Bacteria</taxon>
        <taxon>Bacillati</taxon>
        <taxon>Actinomycetota</taxon>
        <taxon>Actinomycetes</taxon>
        <taxon>Propionibacteriales</taxon>
        <taxon>Kribbellaceae</taxon>
        <taxon>Kribbella</taxon>
    </lineage>
</organism>
<dbReference type="AlphaFoldDB" id="A0A4U3LJ48"/>
<comment type="caution">
    <text evidence="2">The sequence shown here is derived from an EMBL/GenBank/DDBJ whole genome shotgun (WGS) entry which is preliminary data.</text>
</comment>
<gene>
    <name evidence="2" type="ORF">FDA38_34040</name>
</gene>
<dbReference type="InterPro" id="IPR050490">
    <property type="entry name" value="Bact_solute-bd_prot1"/>
</dbReference>
<accession>A0A4U3LJ48</accession>
<evidence type="ECO:0000313" key="2">
    <source>
        <dbReference type="EMBL" id="TKK75422.1"/>
    </source>
</evidence>
<feature type="region of interest" description="Disordered" evidence="1">
    <location>
        <begin position="76"/>
        <end position="104"/>
    </location>
</feature>
<proteinExistence type="predicted"/>